<dbReference type="EMBL" id="MQWB01000001">
    <property type="protein sequence ID" value="OZC02697.1"/>
    <property type="molecule type" value="Genomic_DNA"/>
</dbReference>
<dbReference type="FunCoup" id="A0A259TYK1">
    <property type="interactions" value="15"/>
</dbReference>
<name>A0A259TYK1_9BACT</name>
<gene>
    <name evidence="2" type="ORF">BSZ36_06740</name>
</gene>
<feature type="signal peptide" evidence="1">
    <location>
        <begin position="1"/>
        <end position="17"/>
    </location>
</feature>
<feature type="chain" id="PRO_5013215048" description="DUF2279 domain-containing protein" evidence="1">
    <location>
        <begin position="18"/>
        <end position="137"/>
    </location>
</feature>
<comment type="caution">
    <text evidence="2">The sequence shown here is derived from an EMBL/GenBank/DDBJ whole genome shotgun (WGS) entry which is preliminary data.</text>
</comment>
<proteinExistence type="predicted"/>
<dbReference type="RefSeq" id="WP_094547196.1">
    <property type="nucleotide sequence ID" value="NZ_MQWB01000001.1"/>
</dbReference>
<protein>
    <recommendedName>
        <fullName evidence="4">DUF2279 domain-containing protein</fullName>
    </recommendedName>
</protein>
<organism evidence="2 3">
    <name type="scientific">Rubricoccus marinus</name>
    <dbReference type="NCBI Taxonomy" id="716817"/>
    <lineage>
        <taxon>Bacteria</taxon>
        <taxon>Pseudomonadati</taxon>
        <taxon>Rhodothermota</taxon>
        <taxon>Rhodothermia</taxon>
        <taxon>Rhodothermales</taxon>
        <taxon>Rubricoccaceae</taxon>
        <taxon>Rubricoccus</taxon>
    </lineage>
</organism>
<dbReference type="InParanoid" id="A0A259TYK1"/>
<sequence>MALLAAAPLALSLSAGAQTLAVDLGYRLPDEFGTPEADPLALSDTLDGPPHDPWLGRDKAYHVGVSFGLALGAHVALTEGAGMEPKLAAPLAGGLAFGVGLAKEVMDSRRAYRPLFSWRDLAADAAGVALAIAVSRL</sequence>
<dbReference type="Proteomes" id="UP000216446">
    <property type="component" value="Unassembled WGS sequence"/>
</dbReference>
<reference evidence="2 3" key="1">
    <citation type="submission" date="2016-11" db="EMBL/GenBank/DDBJ databases">
        <title>Study of marine rhodopsin-containing bacteria.</title>
        <authorList>
            <person name="Yoshizawa S."/>
            <person name="Kumagai Y."/>
            <person name="Kogure K."/>
        </authorList>
    </citation>
    <scope>NUCLEOTIDE SEQUENCE [LARGE SCALE GENOMIC DNA]</scope>
    <source>
        <strain evidence="2 3">SG-29</strain>
    </source>
</reference>
<evidence type="ECO:0000313" key="2">
    <source>
        <dbReference type="EMBL" id="OZC02697.1"/>
    </source>
</evidence>
<accession>A0A259TYK1</accession>
<evidence type="ECO:0000313" key="3">
    <source>
        <dbReference type="Proteomes" id="UP000216446"/>
    </source>
</evidence>
<evidence type="ECO:0008006" key="4">
    <source>
        <dbReference type="Google" id="ProtNLM"/>
    </source>
</evidence>
<dbReference type="AlphaFoldDB" id="A0A259TYK1"/>
<dbReference type="OrthoDB" id="1525201at2"/>
<keyword evidence="1" id="KW-0732">Signal</keyword>
<evidence type="ECO:0000256" key="1">
    <source>
        <dbReference type="SAM" id="SignalP"/>
    </source>
</evidence>
<keyword evidence="3" id="KW-1185">Reference proteome</keyword>